<evidence type="ECO:0000256" key="1">
    <source>
        <dbReference type="SAM" id="Phobius"/>
    </source>
</evidence>
<gene>
    <name evidence="2" type="ORF">HID58_062407</name>
</gene>
<feature type="transmembrane region" description="Helical" evidence="1">
    <location>
        <begin position="14"/>
        <end position="33"/>
    </location>
</feature>
<evidence type="ECO:0000313" key="3">
    <source>
        <dbReference type="Proteomes" id="UP000824890"/>
    </source>
</evidence>
<organism evidence="2 3">
    <name type="scientific">Brassica napus</name>
    <name type="common">Rape</name>
    <dbReference type="NCBI Taxonomy" id="3708"/>
    <lineage>
        <taxon>Eukaryota</taxon>
        <taxon>Viridiplantae</taxon>
        <taxon>Streptophyta</taxon>
        <taxon>Embryophyta</taxon>
        <taxon>Tracheophyta</taxon>
        <taxon>Spermatophyta</taxon>
        <taxon>Magnoliopsida</taxon>
        <taxon>eudicotyledons</taxon>
        <taxon>Gunneridae</taxon>
        <taxon>Pentapetalae</taxon>
        <taxon>rosids</taxon>
        <taxon>malvids</taxon>
        <taxon>Brassicales</taxon>
        <taxon>Brassicaceae</taxon>
        <taxon>Brassiceae</taxon>
        <taxon>Brassica</taxon>
    </lineage>
</organism>
<dbReference type="InterPro" id="IPR009637">
    <property type="entry name" value="GPR107/GPR108-like"/>
</dbReference>
<dbReference type="Proteomes" id="UP000824890">
    <property type="component" value="Unassembled WGS sequence"/>
</dbReference>
<dbReference type="Gene3D" id="3.40.1190.20">
    <property type="match status" value="1"/>
</dbReference>
<dbReference type="PANTHER" id="PTHR21229">
    <property type="entry name" value="LUNG SEVEN TRANSMEMBRANE RECEPTOR"/>
    <property type="match status" value="1"/>
</dbReference>
<dbReference type="EMBL" id="JAGKQM010000014">
    <property type="protein sequence ID" value="KAH0886311.1"/>
    <property type="molecule type" value="Genomic_DNA"/>
</dbReference>
<sequence length="163" mass="18637">ETASGISQHWRKNVLIIVIPLQVLANIASIVIGETGPFIKDWVTWNQVFLLVDIIRCCAIIFPLIWSIRSLFRQFYIVVIGLRGTKACTALAFVTLRADGEREFLFFRHPSADMLLTEAELDKNLIQKELEQQLEQECIHRTCSCCIVLHRWSSSCSLCLLLC</sequence>
<comment type="caution">
    <text evidence="2">The sequence shown here is derived from an EMBL/GenBank/DDBJ whole genome shotgun (WGS) entry which is preliminary data.</text>
</comment>
<feature type="non-terminal residue" evidence="2">
    <location>
        <position position="1"/>
    </location>
</feature>
<dbReference type="InterPro" id="IPR029056">
    <property type="entry name" value="Ribokinase-like"/>
</dbReference>
<keyword evidence="1" id="KW-0812">Transmembrane</keyword>
<name>A0ABQ8A299_BRANA</name>
<feature type="transmembrane region" description="Helical" evidence="1">
    <location>
        <begin position="45"/>
        <end position="66"/>
    </location>
</feature>
<accession>A0ABQ8A299</accession>
<reference evidence="2 3" key="1">
    <citation type="submission" date="2021-05" db="EMBL/GenBank/DDBJ databases">
        <title>Genome Assembly of Synthetic Allotetraploid Brassica napus Reveals Homoeologous Exchanges between Subgenomes.</title>
        <authorList>
            <person name="Davis J.T."/>
        </authorList>
    </citation>
    <scope>NUCLEOTIDE SEQUENCE [LARGE SCALE GENOMIC DNA]</scope>
    <source>
        <strain evidence="3">cv. Da-Ae</strain>
        <tissue evidence="2">Seedling</tissue>
    </source>
</reference>
<dbReference type="PANTHER" id="PTHR21229:SF2">
    <property type="entry name" value="RE59932P"/>
    <property type="match status" value="1"/>
</dbReference>
<keyword evidence="1" id="KW-1133">Transmembrane helix</keyword>
<keyword evidence="1" id="KW-0472">Membrane</keyword>
<keyword evidence="3" id="KW-1185">Reference proteome</keyword>
<evidence type="ECO:0000313" key="2">
    <source>
        <dbReference type="EMBL" id="KAH0886311.1"/>
    </source>
</evidence>
<proteinExistence type="predicted"/>
<protein>
    <submittedName>
        <fullName evidence="2">Uncharacterized protein</fullName>
    </submittedName>
</protein>